<evidence type="ECO:0000313" key="4">
    <source>
        <dbReference type="EMBL" id="CAL6097678.1"/>
    </source>
</evidence>
<comment type="caution">
    <text evidence="3">The sequence shown here is derived from an EMBL/GenBank/DDBJ whole genome shotgun (WGS) entry which is preliminary data.</text>
</comment>
<dbReference type="Proteomes" id="UP001642409">
    <property type="component" value="Unassembled WGS sequence"/>
</dbReference>
<evidence type="ECO:0000259" key="2">
    <source>
        <dbReference type="PROSITE" id="PS51294"/>
    </source>
</evidence>
<reference evidence="4 5" key="2">
    <citation type="submission" date="2024-07" db="EMBL/GenBank/DDBJ databases">
        <authorList>
            <person name="Akdeniz Z."/>
        </authorList>
    </citation>
    <scope>NUCLEOTIDE SEQUENCE [LARGE SCALE GENOMIC DNA]</scope>
</reference>
<dbReference type="SMART" id="SM00717">
    <property type="entry name" value="SANT"/>
    <property type="match status" value="2"/>
</dbReference>
<keyword evidence="5" id="KW-1185">Reference proteome</keyword>
<reference evidence="3" key="1">
    <citation type="submission" date="2023-06" db="EMBL/GenBank/DDBJ databases">
        <authorList>
            <person name="Kurt Z."/>
        </authorList>
    </citation>
    <scope>NUCLEOTIDE SEQUENCE</scope>
</reference>
<evidence type="ECO:0000313" key="3">
    <source>
        <dbReference type="EMBL" id="CAI9917002.1"/>
    </source>
</evidence>
<dbReference type="EMBL" id="CAXDID020000501">
    <property type="protein sequence ID" value="CAL6097678.1"/>
    <property type="molecule type" value="Genomic_DNA"/>
</dbReference>
<dbReference type="PROSITE" id="PS51294">
    <property type="entry name" value="HTH_MYB"/>
    <property type="match status" value="1"/>
</dbReference>
<dbReference type="Pfam" id="PF00249">
    <property type="entry name" value="Myb_DNA-binding"/>
    <property type="match status" value="1"/>
</dbReference>
<dbReference type="AlphaFoldDB" id="A0AA86NC38"/>
<feature type="domain" description="Myb-like" evidence="1">
    <location>
        <begin position="1"/>
        <end position="56"/>
    </location>
</feature>
<protein>
    <submittedName>
        <fullName evidence="3">Myb-like DNA-binding domain-containing protein</fullName>
    </submittedName>
    <submittedName>
        <fullName evidence="4">Myb-like_DNA-binding domain-containing protein</fullName>
    </submittedName>
</protein>
<evidence type="ECO:0000259" key="1">
    <source>
        <dbReference type="PROSITE" id="PS50090"/>
    </source>
</evidence>
<dbReference type="InterPro" id="IPR017930">
    <property type="entry name" value="Myb_dom"/>
</dbReference>
<name>A0AA86NC38_9EUKA</name>
<keyword evidence="3" id="KW-0238">DNA-binding</keyword>
<sequence length="242" mass="29250">MNKREYKRWSDIDRNKLIDLVKQNISSTGRIYWDIVTSHFENRTILQCKNYYQNLVKPQLGQDPHAKHIINIQKWALSETIRLTFLIIQYGPDLCKIQVFFQDRTSEELLKQVQYINKLQEYYVKILTQISSNKLGLSHIILNLNQLQIRKLIGVLRMMKHRYQYLGREYIENIPVPLDLQYQLQQFIGSDLNEKMMYPMDFVEQYFFEYIEKQFGVLNLINYLPSLEITYRKMFGNDIFRI</sequence>
<evidence type="ECO:0000313" key="5">
    <source>
        <dbReference type="Proteomes" id="UP001642409"/>
    </source>
</evidence>
<dbReference type="EMBL" id="CATOUU010000117">
    <property type="protein sequence ID" value="CAI9917002.1"/>
    <property type="molecule type" value="Genomic_DNA"/>
</dbReference>
<dbReference type="Gene3D" id="1.10.10.60">
    <property type="entry name" value="Homeodomain-like"/>
    <property type="match status" value="1"/>
</dbReference>
<dbReference type="SUPFAM" id="SSF46689">
    <property type="entry name" value="Homeodomain-like"/>
    <property type="match status" value="1"/>
</dbReference>
<dbReference type="InterPro" id="IPR001005">
    <property type="entry name" value="SANT/Myb"/>
</dbReference>
<gene>
    <name evidence="3" type="ORF">HINF_LOCUS4647</name>
    <name evidence="4" type="ORF">HINF_LOCUS69228</name>
</gene>
<dbReference type="CDD" id="cd00167">
    <property type="entry name" value="SANT"/>
    <property type="match status" value="1"/>
</dbReference>
<accession>A0AA86NC38</accession>
<dbReference type="PROSITE" id="PS50090">
    <property type="entry name" value="MYB_LIKE"/>
    <property type="match status" value="1"/>
</dbReference>
<dbReference type="GO" id="GO:0003677">
    <property type="term" value="F:DNA binding"/>
    <property type="evidence" value="ECO:0007669"/>
    <property type="project" value="UniProtKB-KW"/>
</dbReference>
<feature type="domain" description="HTH myb-type" evidence="2">
    <location>
        <begin position="1"/>
        <end position="60"/>
    </location>
</feature>
<proteinExistence type="predicted"/>
<dbReference type="InterPro" id="IPR009057">
    <property type="entry name" value="Homeodomain-like_sf"/>
</dbReference>
<organism evidence="3">
    <name type="scientific">Hexamita inflata</name>
    <dbReference type="NCBI Taxonomy" id="28002"/>
    <lineage>
        <taxon>Eukaryota</taxon>
        <taxon>Metamonada</taxon>
        <taxon>Diplomonadida</taxon>
        <taxon>Hexamitidae</taxon>
        <taxon>Hexamitinae</taxon>
        <taxon>Hexamita</taxon>
    </lineage>
</organism>